<evidence type="ECO:0000313" key="2">
    <source>
        <dbReference type="EMBL" id="KAG2645153.1"/>
    </source>
</evidence>
<sequence>MQELSDGAPDEGGPAQMGSTSSADTGPSALLRAVGFGAARGGGQGTSRGADGAAEATSSSHAAHFHDLIMNSLAGGGGFSFGAAGFGAMDDDGNLSTQDFLGVGGAPDPAQMNYHALVATGGINEQRQQNKKMEPKKRSTGMP</sequence>
<feature type="region of interest" description="Disordered" evidence="1">
    <location>
        <begin position="121"/>
        <end position="143"/>
    </location>
</feature>
<dbReference type="Proteomes" id="UP000823388">
    <property type="component" value="Chromosome 2K"/>
</dbReference>
<gene>
    <name evidence="2" type="ORF">PVAP13_2KG414705</name>
</gene>
<accession>A0A8T0WKH2</accession>
<feature type="compositionally biased region" description="Low complexity" evidence="1">
    <location>
        <begin position="47"/>
        <end position="60"/>
    </location>
</feature>
<keyword evidence="3" id="KW-1185">Reference proteome</keyword>
<reference evidence="2" key="1">
    <citation type="submission" date="2020-05" db="EMBL/GenBank/DDBJ databases">
        <title>WGS assembly of Panicum virgatum.</title>
        <authorList>
            <person name="Lovell J.T."/>
            <person name="Jenkins J."/>
            <person name="Shu S."/>
            <person name="Juenger T.E."/>
            <person name="Schmutz J."/>
        </authorList>
    </citation>
    <scope>NUCLEOTIDE SEQUENCE</scope>
    <source>
        <strain evidence="2">AP13</strain>
    </source>
</reference>
<feature type="region of interest" description="Disordered" evidence="1">
    <location>
        <begin position="1"/>
        <end position="60"/>
    </location>
</feature>
<protein>
    <submittedName>
        <fullName evidence="2">Uncharacterized protein</fullName>
    </submittedName>
</protein>
<comment type="caution">
    <text evidence="2">The sequence shown here is derived from an EMBL/GenBank/DDBJ whole genome shotgun (WGS) entry which is preliminary data.</text>
</comment>
<evidence type="ECO:0000256" key="1">
    <source>
        <dbReference type="SAM" id="MobiDB-lite"/>
    </source>
</evidence>
<name>A0A8T0WKH2_PANVG</name>
<evidence type="ECO:0000313" key="3">
    <source>
        <dbReference type="Proteomes" id="UP000823388"/>
    </source>
</evidence>
<dbReference type="EMBL" id="CM029039">
    <property type="protein sequence ID" value="KAG2645153.1"/>
    <property type="molecule type" value="Genomic_DNA"/>
</dbReference>
<organism evidence="2 3">
    <name type="scientific">Panicum virgatum</name>
    <name type="common">Blackwell switchgrass</name>
    <dbReference type="NCBI Taxonomy" id="38727"/>
    <lineage>
        <taxon>Eukaryota</taxon>
        <taxon>Viridiplantae</taxon>
        <taxon>Streptophyta</taxon>
        <taxon>Embryophyta</taxon>
        <taxon>Tracheophyta</taxon>
        <taxon>Spermatophyta</taxon>
        <taxon>Magnoliopsida</taxon>
        <taxon>Liliopsida</taxon>
        <taxon>Poales</taxon>
        <taxon>Poaceae</taxon>
        <taxon>PACMAD clade</taxon>
        <taxon>Panicoideae</taxon>
        <taxon>Panicodae</taxon>
        <taxon>Paniceae</taxon>
        <taxon>Panicinae</taxon>
        <taxon>Panicum</taxon>
        <taxon>Panicum sect. Hiantes</taxon>
    </lineage>
</organism>
<dbReference type="AlphaFoldDB" id="A0A8T0WKH2"/>
<proteinExistence type="predicted"/>